<protein>
    <recommendedName>
        <fullName evidence="4">PPE domain-containing protein</fullName>
    </recommendedName>
</protein>
<dbReference type="Proteomes" id="UP000295157">
    <property type="component" value="Unassembled WGS sequence"/>
</dbReference>
<feature type="compositionally biased region" description="Low complexity" evidence="1">
    <location>
        <begin position="262"/>
        <end position="273"/>
    </location>
</feature>
<reference evidence="2 3" key="1">
    <citation type="submission" date="2019-02" db="EMBL/GenBank/DDBJ databases">
        <title>Draft genome sequences of novel Actinobacteria.</title>
        <authorList>
            <person name="Sahin N."/>
            <person name="Ay H."/>
            <person name="Saygin H."/>
        </authorList>
    </citation>
    <scope>NUCLEOTIDE SEQUENCE [LARGE SCALE GENOMIC DNA]</scope>
    <source>
        <strain evidence="2 3">KC201</strain>
    </source>
</reference>
<dbReference type="EMBL" id="SMJZ01000383">
    <property type="protein sequence ID" value="TDB93740.1"/>
    <property type="molecule type" value="Genomic_DNA"/>
</dbReference>
<evidence type="ECO:0000313" key="2">
    <source>
        <dbReference type="EMBL" id="TDB93740.1"/>
    </source>
</evidence>
<comment type="caution">
    <text evidence="2">The sequence shown here is derived from an EMBL/GenBank/DDBJ whole genome shotgun (WGS) entry which is preliminary data.</text>
</comment>
<name>A0A4R4MDP4_9ACTN</name>
<feature type="region of interest" description="Disordered" evidence="1">
    <location>
        <begin position="1"/>
        <end position="23"/>
    </location>
</feature>
<feature type="non-terminal residue" evidence="2">
    <location>
        <position position="280"/>
    </location>
</feature>
<dbReference type="AlphaFoldDB" id="A0A4R4MDP4"/>
<accession>A0A4R4MDP4</accession>
<keyword evidence="3" id="KW-1185">Reference proteome</keyword>
<sequence length="280" mass="28561">MPEPKPIRNGCLQGGNPDGYGGREEIRRMVMGTRPEEFGPVSDAYRSASELLTTTITTLGDSAARLVADGAWGGESARAMLARMKRLQTYLQALRDGVDTVPPSLETVSRELTSAKERFDQATEQRMYWVEASGMGAGQSMPANDPDADAREFMTKLNGVYHQAYEAMPDRLPWDADLASPAPYMPPSERVATPLGNGHGSPPYDGTAAAATDLAATPGSQPAPAGTPPGAPAGGQAPGNPGGTTGGGPPAGPAGAPPPAPTSTAAGPAGLAPVSTAATP</sequence>
<gene>
    <name evidence="2" type="ORF">E1267_43250</name>
</gene>
<feature type="compositionally biased region" description="Low complexity" evidence="1">
    <location>
        <begin position="207"/>
        <end position="224"/>
    </location>
</feature>
<proteinExistence type="predicted"/>
<evidence type="ECO:0000256" key="1">
    <source>
        <dbReference type="SAM" id="MobiDB-lite"/>
    </source>
</evidence>
<dbReference type="Gene3D" id="1.20.1260.20">
    <property type="entry name" value="PPE superfamily"/>
    <property type="match status" value="1"/>
</dbReference>
<organism evidence="2 3">
    <name type="scientific">Nonomuraea longispora</name>
    <dbReference type="NCBI Taxonomy" id="1848320"/>
    <lineage>
        <taxon>Bacteria</taxon>
        <taxon>Bacillati</taxon>
        <taxon>Actinomycetota</taxon>
        <taxon>Actinomycetes</taxon>
        <taxon>Streptosporangiales</taxon>
        <taxon>Streptosporangiaceae</taxon>
        <taxon>Nonomuraea</taxon>
    </lineage>
</organism>
<feature type="region of interest" description="Disordered" evidence="1">
    <location>
        <begin position="185"/>
        <end position="280"/>
    </location>
</feature>
<dbReference type="InterPro" id="IPR038332">
    <property type="entry name" value="PPE_sf"/>
</dbReference>
<feature type="compositionally biased region" description="Gly residues" evidence="1">
    <location>
        <begin position="232"/>
        <end position="249"/>
    </location>
</feature>
<evidence type="ECO:0000313" key="3">
    <source>
        <dbReference type="Proteomes" id="UP000295157"/>
    </source>
</evidence>
<evidence type="ECO:0008006" key="4">
    <source>
        <dbReference type="Google" id="ProtNLM"/>
    </source>
</evidence>
<feature type="compositionally biased region" description="Pro residues" evidence="1">
    <location>
        <begin position="250"/>
        <end position="261"/>
    </location>
</feature>